<dbReference type="InterPro" id="IPR005370">
    <property type="entry name" value="UPF0180"/>
</dbReference>
<dbReference type="Proteomes" id="UP001651880">
    <property type="component" value="Unassembled WGS sequence"/>
</dbReference>
<evidence type="ECO:0000313" key="1">
    <source>
        <dbReference type="EMBL" id="MCQ1529992.1"/>
    </source>
</evidence>
<accession>A0ABT1NFE8</accession>
<name>A0ABT1NFE8_9FIRM</name>
<gene>
    <name evidence="1" type="ORF">LJD61_10600</name>
</gene>
<dbReference type="Pfam" id="PF03698">
    <property type="entry name" value="UPF0180"/>
    <property type="match status" value="1"/>
</dbReference>
<comment type="caution">
    <text evidence="1">The sequence shown here is derived from an EMBL/GenBank/DDBJ whole genome shotgun (WGS) entry which is preliminary data.</text>
</comment>
<reference evidence="1 2" key="1">
    <citation type="submission" date="2021-10" db="EMBL/GenBank/DDBJ databases">
        <title>Lutispora strain m25 sp. nov., a thermophilic, non-spore-forming bacterium isolated from a lab-scale methanogenic bioreactor digesting anaerobic sludge.</title>
        <authorList>
            <person name="El Houari A."/>
            <person name="Mcdonald J."/>
        </authorList>
    </citation>
    <scope>NUCLEOTIDE SEQUENCE [LARGE SCALE GENOMIC DNA]</scope>
    <source>
        <strain evidence="2">m25</strain>
    </source>
</reference>
<organism evidence="1 2">
    <name type="scientific">Lutispora saccharofermentans</name>
    <dbReference type="NCBI Taxonomy" id="3024236"/>
    <lineage>
        <taxon>Bacteria</taxon>
        <taxon>Bacillati</taxon>
        <taxon>Bacillota</taxon>
        <taxon>Clostridia</taxon>
        <taxon>Lutisporales</taxon>
        <taxon>Lutisporaceae</taxon>
        <taxon>Lutispora</taxon>
    </lineage>
</organism>
<protein>
    <submittedName>
        <fullName evidence="1">YkuS family protein</fullName>
    </submittedName>
</protein>
<evidence type="ECO:0000313" key="2">
    <source>
        <dbReference type="Proteomes" id="UP001651880"/>
    </source>
</evidence>
<dbReference type="EMBL" id="JAJEKE010000008">
    <property type="protein sequence ID" value="MCQ1529992.1"/>
    <property type="molecule type" value="Genomic_DNA"/>
</dbReference>
<dbReference type="RefSeq" id="WP_255227509.1">
    <property type="nucleotide sequence ID" value="NZ_JAJEKE010000008.1"/>
</dbReference>
<proteinExistence type="predicted"/>
<sequence length="87" mass="9671">MGKLKVGVEPNLNNVKEYLENKDISVKEFSSQKMGSSWTMNRYDAVVVSGTDINIMGMQDAIGKARVIDASGMSPEEIYDEIINIQK</sequence>
<keyword evidence="2" id="KW-1185">Reference proteome</keyword>